<evidence type="ECO:0000256" key="1">
    <source>
        <dbReference type="ARBA" id="ARBA00037999"/>
    </source>
</evidence>
<dbReference type="GO" id="GO:0000271">
    <property type="term" value="P:polysaccharide biosynthetic process"/>
    <property type="evidence" value="ECO:0007669"/>
    <property type="project" value="TreeGrafter"/>
</dbReference>
<gene>
    <name evidence="3" type="ORF">X474_09025</name>
</gene>
<evidence type="ECO:0000313" key="3">
    <source>
        <dbReference type="EMBL" id="KIX14159.1"/>
    </source>
</evidence>
<evidence type="ECO:0000313" key="4">
    <source>
        <dbReference type="Proteomes" id="UP000032233"/>
    </source>
</evidence>
<dbReference type="CDD" id="cd00616">
    <property type="entry name" value="AHBA_syn"/>
    <property type="match status" value="1"/>
</dbReference>
<keyword evidence="4" id="KW-1185">Reference proteome</keyword>
<keyword evidence="3" id="KW-0032">Aminotransferase</keyword>
<protein>
    <submittedName>
        <fullName evidence="3">Aminotransferase</fullName>
    </submittedName>
</protein>
<accession>A0A0D2J7H4</accession>
<keyword evidence="2" id="KW-0663">Pyridoxal phosphate</keyword>
<dbReference type="InterPro" id="IPR015421">
    <property type="entry name" value="PyrdxlP-dep_Trfase_major"/>
</dbReference>
<dbReference type="InterPro" id="IPR015424">
    <property type="entry name" value="PyrdxlP-dep_Trfase"/>
</dbReference>
<dbReference type="Gene3D" id="3.40.640.10">
    <property type="entry name" value="Type I PLP-dependent aspartate aminotransferase-like (Major domain)"/>
    <property type="match status" value="1"/>
</dbReference>
<evidence type="ECO:0000256" key="2">
    <source>
        <dbReference type="RuleBase" id="RU004508"/>
    </source>
</evidence>
<sequence length="397" mass="43855">MPGFEWLGEEEKNAVAEVMERKVLFRYEFANERKGVYTVREFEKAYADFAGCSHALAVTSGTTALKVALASLGIGPGDEVITQGFTFVATWESILDAGATPVFCEIDDTLCLDPEDLEAKITDKTRLIIPVHMMGAAARIKEIMAVADKHGIPVMEDTAQSVGGTLDGKALGTFGRMGTLSFDPVKTLTCGEGGMVITNDEELYVRASEYHDHGHDHRPVGRGNEGRRFYGFNCRMNEMQGAVGLAQLAKLPKMLETQKQTKAALKEALERVPGLTFRHVPDEAGDTATFISWFMPDAEQAKKLAELLAKHGAAPVPWGVNTWHNYAHWEHLHAGSSVIRSGWPFKRPEGDLNYDPAALPRTTALLDRCLSWQIMLGWDEDKLKQMTQAINQSVSEW</sequence>
<dbReference type="GO" id="GO:0008483">
    <property type="term" value="F:transaminase activity"/>
    <property type="evidence" value="ECO:0007669"/>
    <property type="project" value="UniProtKB-KW"/>
</dbReference>
<dbReference type="PANTHER" id="PTHR30244:SF34">
    <property type="entry name" value="DTDP-4-AMINO-4,6-DIDEOXYGALACTOSE TRANSAMINASE"/>
    <property type="match status" value="1"/>
</dbReference>
<keyword evidence="3" id="KW-0808">Transferase</keyword>
<dbReference type="Proteomes" id="UP000032233">
    <property type="component" value="Unassembled WGS sequence"/>
</dbReference>
<reference evidence="3 4" key="1">
    <citation type="submission" date="2013-11" db="EMBL/GenBank/DDBJ databases">
        <title>Metagenomic analysis of a methanogenic consortium involved in long chain n-alkane degradation.</title>
        <authorList>
            <person name="Davidova I.A."/>
            <person name="Callaghan A.V."/>
            <person name="Wawrik B."/>
            <person name="Pruitt S."/>
            <person name="Marks C."/>
            <person name="Duncan K.E."/>
            <person name="Suflita J.M."/>
        </authorList>
    </citation>
    <scope>NUCLEOTIDE SEQUENCE [LARGE SCALE GENOMIC DNA]</scope>
    <source>
        <strain evidence="3 4">SPR</strain>
    </source>
</reference>
<dbReference type="EMBL" id="AZAC01000011">
    <property type="protein sequence ID" value="KIX14159.1"/>
    <property type="molecule type" value="Genomic_DNA"/>
</dbReference>
<comment type="caution">
    <text evidence="3">The sequence shown here is derived from an EMBL/GenBank/DDBJ whole genome shotgun (WGS) entry which is preliminary data.</text>
</comment>
<name>A0A0D2J7H4_9BACT</name>
<dbReference type="InParanoid" id="A0A0D2J7H4"/>
<organism evidence="3 4">
    <name type="scientific">Dethiosulfatarculus sandiegensis</name>
    <dbReference type="NCBI Taxonomy" id="1429043"/>
    <lineage>
        <taxon>Bacteria</taxon>
        <taxon>Pseudomonadati</taxon>
        <taxon>Thermodesulfobacteriota</taxon>
        <taxon>Desulfarculia</taxon>
        <taxon>Desulfarculales</taxon>
        <taxon>Desulfarculaceae</taxon>
        <taxon>Dethiosulfatarculus</taxon>
    </lineage>
</organism>
<dbReference type="STRING" id="1429043.X474_09025"/>
<comment type="similarity">
    <text evidence="1 2">Belongs to the DegT/DnrJ/EryC1 family.</text>
</comment>
<dbReference type="PANTHER" id="PTHR30244">
    <property type="entry name" value="TRANSAMINASE"/>
    <property type="match status" value="1"/>
</dbReference>
<dbReference type="Gene3D" id="3.90.1150.10">
    <property type="entry name" value="Aspartate Aminotransferase, domain 1"/>
    <property type="match status" value="1"/>
</dbReference>
<dbReference type="SUPFAM" id="SSF53383">
    <property type="entry name" value="PLP-dependent transferases"/>
    <property type="match status" value="1"/>
</dbReference>
<dbReference type="AlphaFoldDB" id="A0A0D2J7H4"/>
<dbReference type="GO" id="GO:0030170">
    <property type="term" value="F:pyridoxal phosphate binding"/>
    <property type="evidence" value="ECO:0007669"/>
    <property type="project" value="TreeGrafter"/>
</dbReference>
<dbReference type="Pfam" id="PF01041">
    <property type="entry name" value="DegT_DnrJ_EryC1"/>
    <property type="match status" value="1"/>
</dbReference>
<proteinExistence type="inferred from homology"/>
<dbReference type="OrthoDB" id="9771070at2"/>
<dbReference type="InterPro" id="IPR000653">
    <property type="entry name" value="DegT/StrS_aminotransferase"/>
</dbReference>
<dbReference type="InterPro" id="IPR015422">
    <property type="entry name" value="PyrdxlP-dep_Trfase_small"/>
</dbReference>
<dbReference type="RefSeq" id="WP_044348028.1">
    <property type="nucleotide sequence ID" value="NZ_AZAC01000011.1"/>
</dbReference>